<dbReference type="AlphaFoldDB" id="A0A392MSP3"/>
<reference evidence="1 2" key="1">
    <citation type="journal article" date="2018" name="Front. Plant Sci.">
        <title>Red Clover (Trifolium pratense) and Zigzag Clover (T. medium) - A Picture of Genomic Similarities and Differences.</title>
        <authorList>
            <person name="Dluhosova J."/>
            <person name="Istvanek J."/>
            <person name="Nedelnik J."/>
            <person name="Repkova J."/>
        </authorList>
    </citation>
    <scope>NUCLEOTIDE SEQUENCE [LARGE SCALE GENOMIC DNA]</scope>
    <source>
        <strain evidence="2">cv. 10/8</strain>
        <tissue evidence="1">Leaf</tissue>
    </source>
</reference>
<protein>
    <submittedName>
        <fullName evidence="1">Uncharacterized protein</fullName>
    </submittedName>
</protein>
<proteinExistence type="predicted"/>
<dbReference type="EMBL" id="LXQA010016629">
    <property type="protein sequence ID" value="MCH89668.1"/>
    <property type="molecule type" value="Genomic_DNA"/>
</dbReference>
<name>A0A392MSP3_9FABA</name>
<dbReference type="Proteomes" id="UP000265520">
    <property type="component" value="Unassembled WGS sequence"/>
</dbReference>
<comment type="caution">
    <text evidence="1">The sequence shown here is derived from an EMBL/GenBank/DDBJ whole genome shotgun (WGS) entry which is preliminary data.</text>
</comment>
<keyword evidence="2" id="KW-1185">Reference proteome</keyword>
<organism evidence="1 2">
    <name type="scientific">Trifolium medium</name>
    <dbReference type="NCBI Taxonomy" id="97028"/>
    <lineage>
        <taxon>Eukaryota</taxon>
        <taxon>Viridiplantae</taxon>
        <taxon>Streptophyta</taxon>
        <taxon>Embryophyta</taxon>
        <taxon>Tracheophyta</taxon>
        <taxon>Spermatophyta</taxon>
        <taxon>Magnoliopsida</taxon>
        <taxon>eudicotyledons</taxon>
        <taxon>Gunneridae</taxon>
        <taxon>Pentapetalae</taxon>
        <taxon>rosids</taxon>
        <taxon>fabids</taxon>
        <taxon>Fabales</taxon>
        <taxon>Fabaceae</taxon>
        <taxon>Papilionoideae</taxon>
        <taxon>50 kb inversion clade</taxon>
        <taxon>NPAAA clade</taxon>
        <taxon>Hologalegina</taxon>
        <taxon>IRL clade</taxon>
        <taxon>Trifolieae</taxon>
        <taxon>Trifolium</taxon>
    </lineage>
</organism>
<evidence type="ECO:0000313" key="1">
    <source>
        <dbReference type="EMBL" id="MCH89668.1"/>
    </source>
</evidence>
<accession>A0A392MSP3</accession>
<gene>
    <name evidence="1" type="ORF">A2U01_0010568</name>
</gene>
<evidence type="ECO:0000313" key="2">
    <source>
        <dbReference type="Proteomes" id="UP000265520"/>
    </source>
</evidence>
<sequence length="103" mass="11989">MGVRDATPPTSLYAHLYPDQASWDTHLQEDHSFFLARQARQTSLWRAEIGARDRAVQARDEEARRREEMLKRIEDSPNVFDMDVLMGLISQELVLQGVFDWPC</sequence>